<evidence type="ECO:0008006" key="5">
    <source>
        <dbReference type="Google" id="ProtNLM"/>
    </source>
</evidence>
<reference evidence="4" key="1">
    <citation type="journal article" date="2018" name="Genome Biol. Evol.">
        <title>Mitochondrial and Plastid Genomes from Coralline Red Algae Provide Insights into the Incongruent Evolutionary Histories of Organelles.</title>
        <authorList>
            <person name="Lee J."/>
            <person name="Song H.J."/>
            <person name="In Park S."/>
            <person name="Lee Y.M."/>
            <person name="Jeong S.Y."/>
            <person name="Oh Cho T."/>
            <person name="Kim J.H."/>
            <person name="Choi H.G."/>
            <person name="Choi C.G."/>
            <person name="Nelson W.A."/>
            <person name="Fredericq S."/>
            <person name="Bhattacharya D."/>
            <person name="Su Yoon H."/>
        </authorList>
    </citation>
    <scope>NUCLEOTIDE SEQUENCE</scope>
</reference>
<evidence type="ECO:0000313" key="4">
    <source>
        <dbReference type="EMBL" id="AYR06256.1"/>
    </source>
</evidence>
<dbReference type="AlphaFoldDB" id="A0A3G3MHE6"/>
<keyword evidence="3" id="KW-0812">Transmembrane</keyword>
<geneLocation type="plastid" evidence="4"/>
<dbReference type="Pfam" id="PF06799">
    <property type="entry name" value="CGLD27-like"/>
    <property type="match status" value="1"/>
</dbReference>
<keyword evidence="3" id="KW-1133">Transmembrane helix</keyword>
<comment type="subcellular location">
    <subcellularLocation>
        <location evidence="1">Plastid</location>
    </subcellularLocation>
</comment>
<evidence type="ECO:0000256" key="3">
    <source>
        <dbReference type="SAM" id="Phobius"/>
    </source>
</evidence>
<dbReference type="PANTHER" id="PTHR34214">
    <property type="match status" value="1"/>
</dbReference>
<sequence>MFISKDICPVPFDQQPLNEYNSLKSSCFFAWFGIDIKSYIQSIAIITCATSILFIPLIISFRSLSVSQFLITDCLLVTFTLIAVLMRLYLGWSYIIKRLLSATIFYEESGWYDGQIWIKTVDILTKDRLIGMYYVLPVLKRIKYTLSVLLPLAVTEFLIYCLI</sequence>
<proteinExistence type="predicted"/>
<keyword evidence="3" id="KW-0472">Membrane</keyword>
<feature type="transmembrane region" description="Helical" evidence="3">
    <location>
        <begin position="70"/>
        <end position="90"/>
    </location>
</feature>
<dbReference type="InterPro" id="IPR009631">
    <property type="entry name" value="CGLD27-like"/>
</dbReference>
<dbReference type="PANTHER" id="PTHR34214:SF3">
    <property type="entry name" value="PROTEIN CONSERVED IN THE GREEN LINEAGE AND DIATOMS 27, CHLOROPLASTIC"/>
    <property type="match status" value="1"/>
</dbReference>
<feature type="transmembrane region" description="Helical" evidence="3">
    <location>
        <begin position="39"/>
        <end position="58"/>
    </location>
</feature>
<name>A0A3G3MHE6_9FLOR</name>
<keyword evidence="2 4" id="KW-0934">Plastid</keyword>
<evidence type="ECO:0000256" key="2">
    <source>
        <dbReference type="ARBA" id="ARBA00022640"/>
    </source>
</evidence>
<evidence type="ECO:0000256" key="1">
    <source>
        <dbReference type="ARBA" id="ARBA00004474"/>
    </source>
</evidence>
<protein>
    <recommendedName>
        <fullName evidence="5">Ycf36</fullName>
    </recommendedName>
</protein>
<gene>
    <name evidence="4" type="primary">ycf36</name>
</gene>
<dbReference type="GO" id="GO:0009536">
    <property type="term" value="C:plastid"/>
    <property type="evidence" value="ECO:0007669"/>
    <property type="project" value="UniProtKB-SubCell"/>
</dbReference>
<organism evidence="4">
    <name type="scientific">Renouxia sp</name>
    <dbReference type="NCBI Taxonomy" id="2485823"/>
    <lineage>
        <taxon>Eukaryota</taxon>
        <taxon>Rhodophyta</taxon>
        <taxon>Florideophyceae</taxon>
        <taxon>Corallinophycidae</taxon>
        <taxon>Rhodogorgonales</taxon>
        <taxon>Rhodogorgonaceae</taxon>
        <taxon>Renouxia</taxon>
    </lineage>
</organism>
<dbReference type="EMBL" id="MH281629">
    <property type="protein sequence ID" value="AYR06256.1"/>
    <property type="molecule type" value="Genomic_DNA"/>
</dbReference>
<accession>A0A3G3MHE6</accession>